<dbReference type="Gene3D" id="3.20.20.70">
    <property type="entry name" value="Aldolase class I"/>
    <property type="match status" value="1"/>
</dbReference>
<gene>
    <name evidence="6" type="ORF">C0081_19765</name>
</gene>
<organism evidence="6 7">
    <name type="scientific">Cohaesibacter celericrescens</name>
    <dbReference type="NCBI Taxonomy" id="2067669"/>
    <lineage>
        <taxon>Bacteria</taxon>
        <taxon>Pseudomonadati</taxon>
        <taxon>Pseudomonadota</taxon>
        <taxon>Alphaproteobacteria</taxon>
        <taxon>Hyphomicrobiales</taxon>
        <taxon>Cohaesibacteraceae</taxon>
    </lineage>
</organism>
<evidence type="ECO:0000313" key="6">
    <source>
        <dbReference type="EMBL" id="PLW75313.1"/>
    </source>
</evidence>
<evidence type="ECO:0000256" key="2">
    <source>
        <dbReference type="ARBA" id="ARBA00006906"/>
    </source>
</evidence>
<evidence type="ECO:0000256" key="5">
    <source>
        <dbReference type="ARBA" id="ARBA00023277"/>
    </source>
</evidence>
<name>A0A2N5XLD7_9HYPH</name>
<dbReference type="RefSeq" id="WP_101535465.1">
    <property type="nucleotide sequence ID" value="NZ_JBFHIU010000032.1"/>
</dbReference>
<accession>A0A2N5XLD7</accession>
<evidence type="ECO:0000256" key="1">
    <source>
        <dbReference type="ARBA" id="ARBA00004761"/>
    </source>
</evidence>
<keyword evidence="5" id="KW-0119">Carbohydrate metabolism</keyword>
<dbReference type="CDD" id="cd00452">
    <property type="entry name" value="KDPG_aldolase"/>
    <property type="match status" value="1"/>
</dbReference>
<evidence type="ECO:0000256" key="3">
    <source>
        <dbReference type="ARBA" id="ARBA00011233"/>
    </source>
</evidence>
<comment type="subunit">
    <text evidence="3">Homotrimer.</text>
</comment>
<reference evidence="6 7" key="1">
    <citation type="submission" date="2018-01" db="EMBL/GenBank/DDBJ databases">
        <title>The draft genome sequence of Cohaesibacter sp. H1304.</title>
        <authorList>
            <person name="Wang N.-N."/>
            <person name="Du Z.-J."/>
        </authorList>
    </citation>
    <scope>NUCLEOTIDE SEQUENCE [LARGE SCALE GENOMIC DNA]</scope>
    <source>
        <strain evidence="6 7">H1304</strain>
    </source>
</reference>
<dbReference type="SUPFAM" id="SSF51569">
    <property type="entry name" value="Aldolase"/>
    <property type="match status" value="1"/>
</dbReference>
<dbReference type="Proteomes" id="UP000234881">
    <property type="component" value="Unassembled WGS sequence"/>
</dbReference>
<dbReference type="InterPro" id="IPR000887">
    <property type="entry name" value="Aldlse_KDPG_KHG"/>
</dbReference>
<sequence length="213" mass="22158">MVSDNAVAFDKAFAQMPLIAILRGITPDESEAILKILVEAGFTLIEVPLNSPDAFKSIELMAKSAPEGVLIGAGTVLRAQDVKRLKEVGGRFVVTPNTDLSVIEASVSSDMPIANGCMTPTEALAAAKAGATILKIFPAARLGAGYIKDIKAVLPPQLPVVAVGGVGPNEFEEFVAHGVVGFGIGSDLWKPGRTPQDVAASAKALVAKWEAIR</sequence>
<proteinExistence type="inferred from homology"/>
<dbReference type="Pfam" id="PF01081">
    <property type="entry name" value="Aldolase"/>
    <property type="match status" value="1"/>
</dbReference>
<dbReference type="InterPro" id="IPR013785">
    <property type="entry name" value="Aldolase_TIM"/>
</dbReference>
<dbReference type="PANTHER" id="PTHR30246">
    <property type="entry name" value="2-KETO-3-DEOXY-6-PHOSPHOGLUCONATE ALDOLASE"/>
    <property type="match status" value="1"/>
</dbReference>
<evidence type="ECO:0000256" key="4">
    <source>
        <dbReference type="ARBA" id="ARBA00023239"/>
    </source>
</evidence>
<dbReference type="EMBL" id="PKUQ01000052">
    <property type="protein sequence ID" value="PLW75313.1"/>
    <property type="molecule type" value="Genomic_DNA"/>
</dbReference>
<dbReference type="NCBIfam" id="NF006600">
    <property type="entry name" value="PRK09140.1"/>
    <property type="match status" value="1"/>
</dbReference>
<comment type="caution">
    <text evidence="6">The sequence shown here is derived from an EMBL/GenBank/DDBJ whole genome shotgun (WGS) entry which is preliminary data.</text>
</comment>
<dbReference type="PANTHER" id="PTHR30246:SF1">
    <property type="entry name" value="2-DEHYDRO-3-DEOXY-6-PHOSPHOGALACTONATE ALDOLASE-RELATED"/>
    <property type="match status" value="1"/>
</dbReference>
<keyword evidence="4 6" id="KW-0456">Lyase</keyword>
<dbReference type="EC" id="4.1.2.21" evidence="6"/>
<keyword evidence="7" id="KW-1185">Reference proteome</keyword>
<protein>
    <submittedName>
        <fullName evidence="6">2-dehydro-3-deoxy-6-phosphogalactonate aldolase</fullName>
        <ecNumber evidence="6">4.1.2.21</ecNumber>
    </submittedName>
</protein>
<comment type="pathway">
    <text evidence="1">Carbohydrate acid metabolism.</text>
</comment>
<dbReference type="AlphaFoldDB" id="A0A2N5XLD7"/>
<evidence type="ECO:0000313" key="7">
    <source>
        <dbReference type="Proteomes" id="UP000234881"/>
    </source>
</evidence>
<comment type="similarity">
    <text evidence="2">Belongs to the KHG/KDPG aldolase family.</text>
</comment>
<dbReference type="GO" id="GO:0008674">
    <property type="term" value="F:2-dehydro-3-deoxy-6-phosphogalactonate aldolase activity"/>
    <property type="evidence" value="ECO:0007669"/>
    <property type="project" value="UniProtKB-EC"/>
</dbReference>
<dbReference type="OrthoDB" id="7204076at2"/>